<proteinExistence type="predicted"/>
<comment type="caution">
    <text evidence="1">The sequence shown here is derived from an EMBL/GenBank/DDBJ whole genome shotgun (WGS) entry which is preliminary data.</text>
</comment>
<accession>A0ABP9CPU9</accession>
<evidence type="ECO:0000313" key="2">
    <source>
        <dbReference type="Proteomes" id="UP001501433"/>
    </source>
</evidence>
<sequence length="238" mass="28109">MKESIIEKQIGILRTILGDLAENDKNGDDDFIEFTNRYFCFDTNFGWNILMNAFYVFEDTELAKSDFEKFGLQGPSRYKNTGEKYLRLYGALNSFYQQNLALINLVKLFHLSPEKEIINQLKDLDCIKLRNKIAAHSTNYSTDLNNKGFDVYEISRPELERGKIRLLKNHDIFETYLLDELIEDFNKKVQEILSEILKKFIKKKFKNQGKHFEEFIKLEKLRNGAIEFGNTRIEFKNN</sequence>
<keyword evidence="2" id="KW-1185">Reference proteome</keyword>
<evidence type="ECO:0008006" key="3">
    <source>
        <dbReference type="Google" id="ProtNLM"/>
    </source>
</evidence>
<protein>
    <recommendedName>
        <fullName evidence="3">HEPN AbiU2-like domain-containing protein</fullName>
    </recommendedName>
</protein>
<reference evidence="2" key="1">
    <citation type="journal article" date="2019" name="Int. J. Syst. Evol. Microbiol.">
        <title>The Global Catalogue of Microorganisms (GCM) 10K type strain sequencing project: providing services to taxonomists for standard genome sequencing and annotation.</title>
        <authorList>
            <consortium name="The Broad Institute Genomics Platform"/>
            <consortium name="The Broad Institute Genome Sequencing Center for Infectious Disease"/>
            <person name="Wu L."/>
            <person name="Ma J."/>
        </authorList>
    </citation>
    <scope>NUCLEOTIDE SEQUENCE [LARGE SCALE GENOMIC DNA]</scope>
    <source>
        <strain evidence="2">JCM 18325</strain>
    </source>
</reference>
<name>A0ABP9CPU9_9FLAO</name>
<dbReference type="Proteomes" id="UP001501433">
    <property type="component" value="Unassembled WGS sequence"/>
</dbReference>
<dbReference type="EMBL" id="BAABJW010000003">
    <property type="protein sequence ID" value="GAA4813518.1"/>
    <property type="molecule type" value="Genomic_DNA"/>
</dbReference>
<evidence type="ECO:0000313" key="1">
    <source>
        <dbReference type="EMBL" id="GAA4813518.1"/>
    </source>
</evidence>
<gene>
    <name evidence="1" type="ORF">GCM10023330_21510</name>
</gene>
<organism evidence="1 2">
    <name type="scientific">Litoribaculum gwangyangense</name>
    <dbReference type="NCBI Taxonomy" id="1130722"/>
    <lineage>
        <taxon>Bacteria</taxon>
        <taxon>Pseudomonadati</taxon>
        <taxon>Bacteroidota</taxon>
        <taxon>Flavobacteriia</taxon>
        <taxon>Flavobacteriales</taxon>
        <taxon>Flavobacteriaceae</taxon>
        <taxon>Litoribaculum</taxon>
    </lineage>
</organism>
<dbReference type="RefSeq" id="WP_345276975.1">
    <property type="nucleotide sequence ID" value="NZ_BAABJW010000003.1"/>
</dbReference>